<evidence type="ECO:0000259" key="1">
    <source>
        <dbReference type="PROSITE" id="PS51462"/>
    </source>
</evidence>
<name>A0AAU8IN01_9ACTN</name>
<dbReference type="Gene3D" id="3.90.79.10">
    <property type="entry name" value="Nucleoside Triphosphate Pyrophosphohydrolase"/>
    <property type="match status" value="1"/>
</dbReference>
<dbReference type="SUPFAM" id="SSF55811">
    <property type="entry name" value="Nudix"/>
    <property type="match status" value="1"/>
</dbReference>
<dbReference type="Pfam" id="PF00293">
    <property type="entry name" value="NUDIX"/>
    <property type="match status" value="1"/>
</dbReference>
<dbReference type="InterPro" id="IPR000086">
    <property type="entry name" value="NUDIX_hydrolase_dom"/>
</dbReference>
<keyword evidence="2" id="KW-0378">Hydrolase</keyword>
<dbReference type="KEGG" id="stac:ABII15_07855"/>
<dbReference type="EC" id="3.6.-.-" evidence="2"/>
<dbReference type="GO" id="GO:0016787">
    <property type="term" value="F:hydrolase activity"/>
    <property type="evidence" value="ECO:0007669"/>
    <property type="project" value="UniProtKB-KW"/>
</dbReference>
<dbReference type="EMBL" id="CP159534">
    <property type="protein sequence ID" value="XCJ69882.1"/>
    <property type="molecule type" value="Genomic_DNA"/>
</dbReference>
<dbReference type="InterPro" id="IPR015797">
    <property type="entry name" value="NUDIX_hydrolase-like_dom_sf"/>
</dbReference>
<reference evidence="2" key="1">
    <citation type="submission" date="2024-06" db="EMBL/GenBank/DDBJ databases">
        <title>Streptomyces sp. strain HUAS MG91 genome sequences.</title>
        <authorList>
            <person name="Mo P."/>
        </authorList>
    </citation>
    <scope>NUCLEOTIDE SEQUENCE</scope>
    <source>
        <strain evidence="2">HUAS MG91</strain>
    </source>
</reference>
<proteinExistence type="predicted"/>
<dbReference type="AlphaFoldDB" id="A0AAU8IN01"/>
<dbReference type="PROSITE" id="PS51462">
    <property type="entry name" value="NUDIX"/>
    <property type="match status" value="1"/>
</dbReference>
<sequence length="148" mass="16163">MRRVAFVAVLSLKGQLALVADELPGGHPQWVLPSGSVRAAESYREAAARVLRDVVGALPVRGGAVEGCRWAQVPVPVGRSRREAHVFIFRLAVAGDPPEHLPWKGVTRWAEPEEWPELCTRCDLPDADVLLTGYLEGWIPDGRITLGP</sequence>
<evidence type="ECO:0000313" key="2">
    <source>
        <dbReference type="EMBL" id="XCJ69882.1"/>
    </source>
</evidence>
<gene>
    <name evidence="2" type="ORF">ABII15_07855</name>
</gene>
<feature type="domain" description="Nudix hydrolase" evidence="1">
    <location>
        <begin position="1"/>
        <end position="135"/>
    </location>
</feature>
<accession>A0AAU8IN01</accession>
<dbReference type="RefSeq" id="WP_353941546.1">
    <property type="nucleotide sequence ID" value="NZ_CP159534.1"/>
</dbReference>
<protein>
    <submittedName>
        <fullName evidence="2">NUDIX hydrolase</fullName>
        <ecNumber evidence="2">3.6.-.-</ecNumber>
    </submittedName>
</protein>
<organism evidence="2">
    <name type="scientific">Streptomyces tabacisoli</name>
    <dbReference type="NCBI Taxonomy" id="3156398"/>
    <lineage>
        <taxon>Bacteria</taxon>
        <taxon>Bacillati</taxon>
        <taxon>Actinomycetota</taxon>
        <taxon>Actinomycetes</taxon>
        <taxon>Kitasatosporales</taxon>
        <taxon>Streptomycetaceae</taxon>
        <taxon>Streptomyces</taxon>
    </lineage>
</organism>